<dbReference type="Pfam" id="PF00664">
    <property type="entry name" value="ABC_membrane"/>
    <property type="match status" value="1"/>
</dbReference>
<evidence type="ECO:0000313" key="13">
    <source>
        <dbReference type="EMBL" id="HIS78327.1"/>
    </source>
</evidence>
<dbReference type="SUPFAM" id="SSF90123">
    <property type="entry name" value="ABC transporter transmembrane region"/>
    <property type="match status" value="1"/>
</dbReference>
<evidence type="ECO:0000256" key="9">
    <source>
        <dbReference type="SAM" id="MobiDB-lite"/>
    </source>
</evidence>
<dbReference type="PROSITE" id="PS00211">
    <property type="entry name" value="ABC_TRANSPORTER_1"/>
    <property type="match status" value="1"/>
</dbReference>
<dbReference type="InterPro" id="IPR003439">
    <property type="entry name" value="ABC_transporter-like_ATP-bd"/>
</dbReference>
<proteinExistence type="predicted"/>
<comment type="caution">
    <text evidence="13">The sequence shown here is derived from an EMBL/GenBank/DDBJ whole genome shotgun (WGS) entry which is preliminary data.</text>
</comment>
<sequence length="743" mass="80666">MKKLAKYLRPYLGLIVLCVALLFGQTVCDLTLPNLMSDIVNVGIQQGGVEESAPKAISRQGLSFLEVFLSGEDAARLEGCYETVAAGSDSILTDSYPAAAQEDICVLREGGETEAQELFGKAAAAMTKSAELMMEQAGTGSEPSGGEAQDAQTGETQMDVQALYSMQPLFEQLPQETMEEARSYAQALDSSMREQIATALIRPFYEELGVDTDGMRSGYILRVGLQMLLVTLAGAACTILVGFNASRIAAGVARSMRRDVFATVESFGSAEFDRYSTASLITRTTNDITQVQMLIVMGLRLICYAPIMAIGGSAMALQKSVSMSGIIVVGALFLIGIIAVVFSISRPKFQIVQKLIDRLNLVTRENLSGMMVIRAFGTQEQEEKRFDKSNRDLTSVNLFVNRVMVFLMPAMMFCMNAINLVIVWVGAHQIEAAAMQVGDMMAFMQYAMQVIMSFLMISMMFIMVPRAAVAGDRVAEVLETVPSVQDPVSPKRFGPQTGGVEFRHVSFRYDGAQEDTLHDITFTAKPGETTAFIGATGSGKSTMVNLVPRFYDATEGQVLVGGLDVREVTQKDLRERIGFVPQKGNLFSGTIRSNLAYGSPKATDEDVRRAASVAQASEFIEEKPQGFDEPIAQGGGNVSGGQKQRLAIGRALTKKAPVYVFDDSFSALDFKTDAALRRALREYTKDAAVLLVAQRVSTIMNAEQIIVLDGGRIVGKGTHKELLASCPTYREIAVSQLSEEELQ</sequence>
<dbReference type="InterPro" id="IPR017871">
    <property type="entry name" value="ABC_transporter-like_CS"/>
</dbReference>
<evidence type="ECO:0000259" key="11">
    <source>
        <dbReference type="PROSITE" id="PS50893"/>
    </source>
</evidence>
<feature type="region of interest" description="Disordered" evidence="9">
    <location>
        <begin position="134"/>
        <end position="154"/>
    </location>
</feature>
<dbReference type="InterPro" id="IPR036640">
    <property type="entry name" value="ABC1_TM_sf"/>
</dbReference>
<dbReference type="Gene3D" id="3.40.50.300">
    <property type="entry name" value="P-loop containing nucleotide triphosphate hydrolases"/>
    <property type="match status" value="1"/>
</dbReference>
<dbReference type="SUPFAM" id="SSF52540">
    <property type="entry name" value="P-loop containing nucleoside triphosphate hydrolases"/>
    <property type="match status" value="1"/>
</dbReference>
<keyword evidence="8 10" id="KW-0472">Membrane</keyword>
<dbReference type="EMBL" id="DVJM01000053">
    <property type="protein sequence ID" value="HIS78327.1"/>
    <property type="molecule type" value="Genomic_DNA"/>
</dbReference>
<evidence type="ECO:0000256" key="2">
    <source>
        <dbReference type="ARBA" id="ARBA00022448"/>
    </source>
</evidence>
<dbReference type="FunFam" id="3.40.50.300:FF:000854">
    <property type="entry name" value="Multidrug ABC transporter ATP-binding protein"/>
    <property type="match status" value="1"/>
</dbReference>
<organism evidence="13 14">
    <name type="scientific">Candidatus Caccousia stercoris</name>
    <dbReference type="NCBI Taxonomy" id="2840723"/>
    <lineage>
        <taxon>Bacteria</taxon>
        <taxon>Bacillati</taxon>
        <taxon>Bacillota</taxon>
        <taxon>Clostridia</taxon>
        <taxon>Eubacteriales</taxon>
        <taxon>Oscillospiraceae</taxon>
        <taxon>Oscillospiraceae incertae sedis</taxon>
        <taxon>Candidatus Caccousia</taxon>
    </lineage>
</organism>
<dbReference type="Gene3D" id="1.20.1560.10">
    <property type="entry name" value="ABC transporter type 1, transmembrane domain"/>
    <property type="match status" value="1"/>
</dbReference>
<feature type="transmembrane region" description="Helical" evidence="10">
    <location>
        <begin position="446"/>
        <end position="464"/>
    </location>
</feature>
<dbReference type="InterPro" id="IPR039421">
    <property type="entry name" value="Type_1_exporter"/>
</dbReference>
<evidence type="ECO:0000256" key="6">
    <source>
        <dbReference type="ARBA" id="ARBA00022840"/>
    </source>
</evidence>
<dbReference type="Pfam" id="PF00005">
    <property type="entry name" value="ABC_tran"/>
    <property type="match status" value="1"/>
</dbReference>
<dbReference type="InterPro" id="IPR003593">
    <property type="entry name" value="AAA+_ATPase"/>
</dbReference>
<dbReference type="Proteomes" id="UP000824141">
    <property type="component" value="Unassembled WGS sequence"/>
</dbReference>
<evidence type="ECO:0000256" key="5">
    <source>
        <dbReference type="ARBA" id="ARBA00022741"/>
    </source>
</evidence>
<dbReference type="AlphaFoldDB" id="A0A9D1FRC8"/>
<protein>
    <submittedName>
        <fullName evidence="13">ABC transporter ATP-binding protein</fullName>
    </submittedName>
</protein>
<keyword evidence="3" id="KW-1003">Cell membrane</keyword>
<dbReference type="SMART" id="SM00382">
    <property type="entry name" value="AAA"/>
    <property type="match status" value="1"/>
</dbReference>
<evidence type="ECO:0000256" key="10">
    <source>
        <dbReference type="SAM" id="Phobius"/>
    </source>
</evidence>
<dbReference type="GO" id="GO:0015421">
    <property type="term" value="F:ABC-type oligopeptide transporter activity"/>
    <property type="evidence" value="ECO:0007669"/>
    <property type="project" value="TreeGrafter"/>
</dbReference>
<feature type="transmembrane region" description="Helical" evidence="10">
    <location>
        <begin position="403"/>
        <end position="426"/>
    </location>
</feature>
<name>A0A9D1FRC8_9FIRM</name>
<keyword evidence="4 10" id="KW-0812">Transmembrane</keyword>
<accession>A0A9D1FRC8</accession>
<dbReference type="InterPro" id="IPR011527">
    <property type="entry name" value="ABC1_TM_dom"/>
</dbReference>
<evidence type="ECO:0000256" key="1">
    <source>
        <dbReference type="ARBA" id="ARBA00004651"/>
    </source>
</evidence>
<keyword evidence="7 10" id="KW-1133">Transmembrane helix</keyword>
<evidence type="ECO:0000313" key="14">
    <source>
        <dbReference type="Proteomes" id="UP000824141"/>
    </source>
</evidence>
<dbReference type="GO" id="GO:0005524">
    <property type="term" value="F:ATP binding"/>
    <property type="evidence" value="ECO:0007669"/>
    <property type="project" value="UniProtKB-KW"/>
</dbReference>
<gene>
    <name evidence="13" type="ORF">IAD03_03040</name>
</gene>
<feature type="transmembrane region" description="Helical" evidence="10">
    <location>
        <begin position="225"/>
        <end position="249"/>
    </location>
</feature>
<dbReference type="GO" id="GO:0016887">
    <property type="term" value="F:ATP hydrolysis activity"/>
    <property type="evidence" value="ECO:0007669"/>
    <property type="project" value="InterPro"/>
</dbReference>
<evidence type="ECO:0000256" key="3">
    <source>
        <dbReference type="ARBA" id="ARBA00022475"/>
    </source>
</evidence>
<reference evidence="13" key="1">
    <citation type="submission" date="2020-10" db="EMBL/GenBank/DDBJ databases">
        <authorList>
            <person name="Gilroy R."/>
        </authorList>
    </citation>
    <scope>NUCLEOTIDE SEQUENCE</scope>
    <source>
        <strain evidence="13">6086</strain>
    </source>
</reference>
<evidence type="ECO:0000256" key="4">
    <source>
        <dbReference type="ARBA" id="ARBA00022692"/>
    </source>
</evidence>
<dbReference type="PROSITE" id="PS50929">
    <property type="entry name" value="ABC_TM1F"/>
    <property type="match status" value="1"/>
</dbReference>
<dbReference type="GO" id="GO:0005886">
    <property type="term" value="C:plasma membrane"/>
    <property type="evidence" value="ECO:0007669"/>
    <property type="project" value="UniProtKB-SubCell"/>
</dbReference>
<feature type="transmembrane region" description="Helical" evidence="10">
    <location>
        <begin position="293"/>
        <end position="317"/>
    </location>
</feature>
<dbReference type="PANTHER" id="PTHR43394">
    <property type="entry name" value="ATP-DEPENDENT PERMEASE MDL1, MITOCHONDRIAL"/>
    <property type="match status" value="1"/>
</dbReference>
<evidence type="ECO:0000259" key="12">
    <source>
        <dbReference type="PROSITE" id="PS50929"/>
    </source>
</evidence>
<keyword evidence="2" id="KW-0813">Transport</keyword>
<comment type="subcellular location">
    <subcellularLocation>
        <location evidence="1">Cell membrane</location>
        <topology evidence="1">Multi-pass membrane protein</topology>
    </subcellularLocation>
</comment>
<dbReference type="PROSITE" id="PS50893">
    <property type="entry name" value="ABC_TRANSPORTER_2"/>
    <property type="match status" value="1"/>
</dbReference>
<keyword evidence="5" id="KW-0547">Nucleotide-binding</keyword>
<dbReference type="PANTHER" id="PTHR43394:SF1">
    <property type="entry name" value="ATP-BINDING CASSETTE SUB-FAMILY B MEMBER 10, MITOCHONDRIAL"/>
    <property type="match status" value="1"/>
</dbReference>
<evidence type="ECO:0000256" key="7">
    <source>
        <dbReference type="ARBA" id="ARBA00022989"/>
    </source>
</evidence>
<feature type="transmembrane region" description="Helical" evidence="10">
    <location>
        <begin position="323"/>
        <end position="344"/>
    </location>
</feature>
<dbReference type="CDD" id="cd18548">
    <property type="entry name" value="ABC_6TM_Tm287_like"/>
    <property type="match status" value="1"/>
</dbReference>
<evidence type="ECO:0000256" key="8">
    <source>
        <dbReference type="ARBA" id="ARBA00023136"/>
    </source>
</evidence>
<feature type="domain" description="ABC transporter" evidence="11">
    <location>
        <begin position="500"/>
        <end position="735"/>
    </location>
</feature>
<keyword evidence="6 13" id="KW-0067">ATP-binding</keyword>
<feature type="domain" description="ABC transmembrane type-1" evidence="12">
    <location>
        <begin position="200"/>
        <end position="466"/>
    </location>
</feature>
<dbReference type="InterPro" id="IPR027417">
    <property type="entry name" value="P-loop_NTPase"/>
</dbReference>
<reference evidence="13" key="2">
    <citation type="journal article" date="2021" name="PeerJ">
        <title>Extensive microbial diversity within the chicken gut microbiome revealed by metagenomics and culture.</title>
        <authorList>
            <person name="Gilroy R."/>
            <person name="Ravi A."/>
            <person name="Getino M."/>
            <person name="Pursley I."/>
            <person name="Horton D.L."/>
            <person name="Alikhan N.F."/>
            <person name="Baker D."/>
            <person name="Gharbi K."/>
            <person name="Hall N."/>
            <person name="Watson M."/>
            <person name="Adriaenssens E.M."/>
            <person name="Foster-Nyarko E."/>
            <person name="Jarju S."/>
            <person name="Secka A."/>
            <person name="Antonio M."/>
            <person name="Oren A."/>
            <person name="Chaudhuri R.R."/>
            <person name="La Ragione R."/>
            <person name="Hildebrand F."/>
            <person name="Pallen M.J."/>
        </authorList>
    </citation>
    <scope>NUCLEOTIDE SEQUENCE</scope>
    <source>
        <strain evidence="13">6086</strain>
    </source>
</reference>